<feature type="compositionally biased region" description="Low complexity" evidence="3">
    <location>
        <begin position="407"/>
        <end position="422"/>
    </location>
</feature>
<dbReference type="GeneID" id="108999524"/>
<name>A0A2I4FJZ6_JUGRE</name>
<dbReference type="Pfam" id="PF24681">
    <property type="entry name" value="Kelch_KLHDC2_KLHL20_DRC7"/>
    <property type="match status" value="1"/>
</dbReference>
<dbReference type="KEGG" id="jre:108999524"/>
<protein>
    <submittedName>
        <fullName evidence="5">Uncharacterized protein LOC108999524 isoform X1</fullName>
    </submittedName>
</protein>
<feature type="region of interest" description="Disordered" evidence="3">
    <location>
        <begin position="363"/>
        <end position="430"/>
    </location>
</feature>
<proteinExistence type="predicted"/>
<accession>A0A2I4FJZ6</accession>
<evidence type="ECO:0000256" key="2">
    <source>
        <dbReference type="ARBA" id="ARBA00022737"/>
    </source>
</evidence>
<dbReference type="Gramene" id="Jr11_04270_p1">
    <property type="protein sequence ID" value="cds.Jr11_04270_p1"/>
    <property type="gene ID" value="Jr11_04270"/>
</dbReference>
<evidence type="ECO:0000313" key="5">
    <source>
        <dbReference type="RefSeq" id="XP_018831976.1"/>
    </source>
</evidence>
<evidence type="ECO:0000313" key="4">
    <source>
        <dbReference type="Proteomes" id="UP000235220"/>
    </source>
</evidence>
<evidence type="ECO:0000256" key="1">
    <source>
        <dbReference type="ARBA" id="ARBA00022441"/>
    </source>
</evidence>
<feature type="compositionally biased region" description="Gly residues" evidence="3">
    <location>
        <begin position="672"/>
        <end position="681"/>
    </location>
</feature>
<dbReference type="Gene3D" id="2.120.10.80">
    <property type="entry name" value="Kelch-type beta propeller"/>
    <property type="match status" value="2"/>
</dbReference>
<dbReference type="RefSeq" id="XP_018831976.1">
    <property type="nucleotide sequence ID" value="XM_018976431.2"/>
</dbReference>
<sequence>MGSLGGETAKKKAMWLYPKVLGSNPSERWGHSACCSQGVVYIFGGCCGGLHFSDVLVLHLDSMVWNTLITTGHGPGPRDSHSAVLVGHRMIVFGGTNGSKKVNDLHVLDLVTNEWIRTECEGSPPSPRESHTATLVGDDKIVIFGGSGEGEANYLNDLHVLDLKTMKWTSPEVQGDVPVPRDSHSAVSIGNKLFVYGGDRGDRYHGDVDMLDMETLTWSRLAVQGSSPGVRAGHAAVNVRTKVYVIGGVGDKHYYNDVWVLDVSTCSWTQLDICGQQPQGRFSHTAVITDSDIAIYGGCGEDERPLNEFLVLQLGAEHPNGRYNISMCKIFGNHWNQEKRSFPREADKNLKNVLMGNHVAVRKRAHEPESETKQCFGFSSDTLHPKRRRTASSKAWEVELEQEEHSLSLSQHSSPSQSDQEQASLKKSADSISTSHGFHLFKQIPSNYQSNNGPASKQKELGNMARRTQQDIQFLGEHQNHLNLETRLHVLPTGRQGAQYSAVGQKSFEGGPVQNLIGAEVRGKVDGAFDSGLLMTATINGKTFRGVLFAPVSDKTFRGQVPPDFNPWKVEVPYATNFLNQAPVVVPRGAILAQDTSPMINQIAVAQPFPNSNHAEPFKSLQQPIKYPMPESSHSFQQAQVTRPYPVMRAAPSPAKEPKLRSDLQGVVLTLGGPGSGHGRS</sequence>
<feature type="region of interest" description="Disordered" evidence="3">
    <location>
        <begin position="649"/>
        <end position="681"/>
    </location>
</feature>
<dbReference type="SMART" id="SM00612">
    <property type="entry name" value="Kelch"/>
    <property type="match status" value="4"/>
</dbReference>
<dbReference type="Pfam" id="PF01344">
    <property type="entry name" value="Kelch_1"/>
    <property type="match status" value="1"/>
</dbReference>
<dbReference type="PANTHER" id="PTHR46228:SF2">
    <property type="entry name" value="KELCH REPEAT PROTEIN (AFU_ORTHOLOGUE AFUA_4G14350)"/>
    <property type="match status" value="1"/>
</dbReference>
<dbReference type="OrthoDB" id="10251809at2759"/>
<dbReference type="Proteomes" id="UP000235220">
    <property type="component" value="Chromosome 11"/>
</dbReference>
<dbReference type="InterPro" id="IPR015915">
    <property type="entry name" value="Kelch-typ_b-propeller"/>
</dbReference>
<dbReference type="STRING" id="51240.A0A2I4FJZ6"/>
<reference evidence="5" key="1">
    <citation type="submission" date="2025-08" db="UniProtKB">
        <authorList>
            <consortium name="RefSeq"/>
        </authorList>
    </citation>
    <scope>IDENTIFICATION</scope>
    <source>
        <tissue evidence="5">Leaves</tissue>
    </source>
</reference>
<dbReference type="InterPro" id="IPR006652">
    <property type="entry name" value="Kelch_1"/>
</dbReference>
<keyword evidence="1" id="KW-0880">Kelch repeat</keyword>
<keyword evidence="4" id="KW-1185">Reference proteome</keyword>
<dbReference type="AlphaFoldDB" id="A0A2I4FJZ6"/>
<gene>
    <name evidence="5" type="primary">LOC108999524</name>
</gene>
<dbReference type="PANTHER" id="PTHR46228">
    <property type="entry name" value="KELCH DOMAIN-CONTAINING PROTEIN"/>
    <property type="match status" value="1"/>
</dbReference>
<organism evidence="4 5">
    <name type="scientific">Juglans regia</name>
    <name type="common">English walnut</name>
    <dbReference type="NCBI Taxonomy" id="51240"/>
    <lineage>
        <taxon>Eukaryota</taxon>
        <taxon>Viridiplantae</taxon>
        <taxon>Streptophyta</taxon>
        <taxon>Embryophyta</taxon>
        <taxon>Tracheophyta</taxon>
        <taxon>Spermatophyta</taxon>
        <taxon>Magnoliopsida</taxon>
        <taxon>eudicotyledons</taxon>
        <taxon>Gunneridae</taxon>
        <taxon>Pentapetalae</taxon>
        <taxon>rosids</taxon>
        <taxon>fabids</taxon>
        <taxon>Fagales</taxon>
        <taxon>Juglandaceae</taxon>
        <taxon>Juglans</taxon>
    </lineage>
</organism>
<evidence type="ECO:0000256" key="3">
    <source>
        <dbReference type="SAM" id="MobiDB-lite"/>
    </source>
</evidence>
<keyword evidence="2" id="KW-0677">Repeat</keyword>
<dbReference type="SUPFAM" id="SSF117281">
    <property type="entry name" value="Kelch motif"/>
    <property type="match status" value="1"/>
</dbReference>